<evidence type="ECO:0000313" key="3">
    <source>
        <dbReference type="EMBL" id="SQD79584.1"/>
    </source>
</evidence>
<dbReference type="Gene3D" id="3.40.50.300">
    <property type="entry name" value="P-loop containing nucleotide triphosphate hydrolases"/>
    <property type="match status" value="1"/>
</dbReference>
<proteinExistence type="predicted"/>
<dbReference type="OrthoDB" id="8434746at2"/>
<dbReference type="InterPro" id="IPR027417">
    <property type="entry name" value="P-loop_NTPase"/>
</dbReference>
<dbReference type="AlphaFoldDB" id="A0A330LRI5"/>
<keyword evidence="1" id="KW-0175">Coiled coil</keyword>
<evidence type="ECO:0000256" key="2">
    <source>
        <dbReference type="SAM" id="MobiDB-lite"/>
    </source>
</evidence>
<dbReference type="KEGG" id="mya:MORIYA_3128"/>
<protein>
    <submittedName>
        <fullName evidence="3">Uncharacterized protein</fullName>
    </submittedName>
</protein>
<gene>
    <name evidence="3" type="ORF">MORIYA_3128</name>
</gene>
<organism evidence="3 4">
    <name type="scientific">Moritella yayanosii</name>
    <dbReference type="NCBI Taxonomy" id="69539"/>
    <lineage>
        <taxon>Bacteria</taxon>
        <taxon>Pseudomonadati</taxon>
        <taxon>Pseudomonadota</taxon>
        <taxon>Gammaproteobacteria</taxon>
        <taxon>Alteromonadales</taxon>
        <taxon>Moritellaceae</taxon>
        <taxon>Moritella</taxon>
    </lineage>
</organism>
<dbReference type="EMBL" id="LS483250">
    <property type="protein sequence ID" value="SQD79584.1"/>
    <property type="molecule type" value="Genomic_DNA"/>
</dbReference>
<reference evidence="4" key="1">
    <citation type="submission" date="2018-05" db="EMBL/GenBank/DDBJ databases">
        <authorList>
            <person name="Cea G.-C."/>
            <person name="William W."/>
        </authorList>
    </citation>
    <scope>NUCLEOTIDE SEQUENCE [LARGE SCALE GENOMIC DNA]</scope>
    <source>
        <strain evidence="4">DB21MT 5</strain>
    </source>
</reference>
<feature type="region of interest" description="Disordered" evidence="2">
    <location>
        <begin position="663"/>
        <end position="683"/>
    </location>
</feature>
<dbReference type="Proteomes" id="UP000250163">
    <property type="component" value="Chromosome MORIYA"/>
</dbReference>
<dbReference type="RefSeq" id="WP_112716340.1">
    <property type="nucleotide sequence ID" value="NZ_LS483250.1"/>
</dbReference>
<evidence type="ECO:0000313" key="4">
    <source>
        <dbReference type="Proteomes" id="UP000250163"/>
    </source>
</evidence>
<sequence length="953" mass="107390">MSDDITINLAEALNASACVTGTLLQVQAKKQLNALLKKFATQSKNIQQEKYSYEEWELEFNPQRYNNTIFISGQRGAGKTTFLRSVLLEQAKPNNKMKIKPIAFIDPTLIEVHEHILVQIIAKIQATVIHALSRTSDERQRYDFQACMEEMAEGLKLLGNGDKSKDQDPAFFLNKALKHAVGGQNLERKFNELIDKAAEILNVNLLIIAFDDVDTKTTEAFEILELIRKYLTSPKLVVLISGDPSLYCHIVQSQRAKELNNGNDAIKGMDELSKNLPEMVSHLEQQYLAKVLPVEHRIELKNLANLIEYKVKIKVKLKDRIEGTIDPSIEIKEHIENVISESLRINNKDIKPYVNFFLEQPIRTILQILKSVDESTEATKINSQSLFTALRDSYIGDLRKENIPIEKLSDQSIHPHVIGMALFNLCKNNGELETGFYARPDGNSSSYNSSMFVLSSVISNHLNPKESSFNQSAGRFLQLMLAGPAASTIFMNNVRAKIKTEQEEKNYIDYIGLNKSQNSFSLAAHFSRLLSTSRIELGVLRVLRTTQAEINHATLKREIKKTYGPNKGIAFGTRSDIAKFGIEKLAELETSLSSNKKPLKKIFLLSAKTIALSSHSVSVGNNKFDFVSIHCLLASLSELLICKKENVKNTISTLSKMPTYSSPDFISPKSTDDSSKDNEKAEMVGSSEIGHAEDIDDIDDIEKYVICWKEANENSRNMLSSLLLGKIWTRIHYTLQTISSNMNIKELLLSEAMERFIWVILNSFLIEEACYVFKGDEAIINKLSNAKNVASASTALTHNISNVIEAIAEENKVKLNEKLPLTYLMMTCPLFLPFLATVIPTDTDVAEKKEKELEGTQLLSSTLTDIIQSIDKKEEEEEEEEVKKAKENSENALDLVDKTKLQKIKLFKSIKSFIELNSEKSQKLTYLKDIEDQSEQAMSIISRFVIMGKFGDK</sequence>
<dbReference type="SUPFAM" id="SSF52540">
    <property type="entry name" value="P-loop containing nucleoside triphosphate hydrolases"/>
    <property type="match status" value="1"/>
</dbReference>
<evidence type="ECO:0000256" key="1">
    <source>
        <dbReference type="SAM" id="Coils"/>
    </source>
</evidence>
<keyword evidence="4" id="KW-1185">Reference proteome</keyword>
<feature type="compositionally biased region" description="Basic and acidic residues" evidence="2">
    <location>
        <begin position="670"/>
        <end position="682"/>
    </location>
</feature>
<feature type="coiled-coil region" evidence="1">
    <location>
        <begin position="868"/>
        <end position="902"/>
    </location>
</feature>
<accession>A0A330LRI5</accession>
<name>A0A330LRI5_9GAMM</name>